<dbReference type="Proteomes" id="UP000180194">
    <property type="component" value="Unassembled WGS sequence"/>
</dbReference>
<comment type="caution">
    <text evidence="1">The sequence shown here is derived from an EMBL/GenBank/DDBJ whole genome shotgun (WGS) entry which is preliminary data.</text>
</comment>
<proteinExistence type="predicted"/>
<organism evidence="1 2">
    <name type="scientific">Cytobacillus oceanisediminis</name>
    <dbReference type="NCBI Taxonomy" id="665099"/>
    <lineage>
        <taxon>Bacteria</taxon>
        <taxon>Bacillati</taxon>
        <taxon>Bacillota</taxon>
        <taxon>Bacilli</taxon>
        <taxon>Bacillales</taxon>
        <taxon>Bacillaceae</taxon>
        <taxon>Cytobacillus</taxon>
    </lineage>
</organism>
<gene>
    <name evidence="1" type="ORF">BBV17_24570</name>
</gene>
<sequence>MSYTLEYNRIVYKDFKKNFLLLIKQGDSNSYDLNSNLRSRDWYLVAAGTEKELWKEIGKRAGSTEGGRLQRAVGWNDSKWWSIEDYVKLYRSKIANARNMKQILDDFQIRFVIEKSDKILDEELNAQIDEMINSVEFTYKGTNYYNKERKIFEKTVRTLDELSFFVGKFTGIEIKMRSTFIFFWIASLLEYRRVSYDH</sequence>
<evidence type="ECO:0000313" key="1">
    <source>
        <dbReference type="EMBL" id="OHX44687.1"/>
    </source>
</evidence>
<evidence type="ECO:0000313" key="2">
    <source>
        <dbReference type="Proteomes" id="UP000180194"/>
    </source>
</evidence>
<reference evidence="1 2" key="1">
    <citation type="submission" date="2016-07" db="EMBL/GenBank/DDBJ databases">
        <title>Bacillus oceanisediminis whole genome.</title>
        <authorList>
            <person name="Pal Y."/>
            <person name="Verma A."/>
            <person name="Mual P."/>
            <person name="Srinivasan K."/>
        </authorList>
    </citation>
    <scope>NUCLEOTIDE SEQUENCE [LARGE SCALE GENOMIC DNA]</scope>
    <source>
        <strain evidence="1 2">Bhandara28</strain>
    </source>
</reference>
<dbReference type="EMBL" id="MBRJ01000040">
    <property type="protein sequence ID" value="OHX44687.1"/>
    <property type="molecule type" value="Genomic_DNA"/>
</dbReference>
<accession>A0ABX3CN13</accession>
<dbReference type="RefSeq" id="WP_071158562.1">
    <property type="nucleotide sequence ID" value="NZ_MBRJ01000040.1"/>
</dbReference>
<name>A0ABX3CN13_9BACI</name>
<protein>
    <submittedName>
        <fullName evidence="1">Uncharacterized protein</fullName>
    </submittedName>
</protein>
<keyword evidence="2" id="KW-1185">Reference proteome</keyword>